<reference evidence="11" key="1">
    <citation type="submission" date="2019-08" db="EMBL/GenBank/DDBJ databases">
        <title>The improved chromosome-level genome for the pearl oyster Pinctada fucata martensii using PacBio sequencing and Hi-C.</title>
        <authorList>
            <person name="Zheng Z."/>
        </authorList>
    </citation>
    <scope>NUCLEOTIDE SEQUENCE</scope>
    <source>
        <strain evidence="11">ZZ-2019</strain>
        <tissue evidence="11">Adductor muscle</tissue>
    </source>
</reference>
<evidence type="ECO:0000259" key="10">
    <source>
        <dbReference type="PROSITE" id="PS50262"/>
    </source>
</evidence>
<feature type="region of interest" description="Disordered" evidence="8">
    <location>
        <begin position="1"/>
        <end position="22"/>
    </location>
</feature>
<keyword evidence="12" id="KW-1185">Reference proteome</keyword>
<evidence type="ECO:0000256" key="7">
    <source>
        <dbReference type="ARBA" id="ARBA00023224"/>
    </source>
</evidence>
<dbReference type="PANTHER" id="PTHR24243">
    <property type="entry name" value="G-PROTEIN COUPLED RECEPTOR"/>
    <property type="match status" value="1"/>
</dbReference>
<keyword evidence="2 9" id="KW-0812">Transmembrane</keyword>
<dbReference type="Proteomes" id="UP001186944">
    <property type="component" value="Unassembled WGS sequence"/>
</dbReference>
<comment type="subcellular location">
    <subcellularLocation>
        <location evidence="1">Membrane</location>
        <topology evidence="1">Multi-pass membrane protein</topology>
    </subcellularLocation>
</comment>
<dbReference type="GO" id="GO:0016020">
    <property type="term" value="C:membrane"/>
    <property type="evidence" value="ECO:0007669"/>
    <property type="project" value="UniProtKB-SubCell"/>
</dbReference>
<feature type="transmembrane region" description="Helical" evidence="9">
    <location>
        <begin position="70"/>
        <end position="99"/>
    </location>
</feature>
<feature type="transmembrane region" description="Helical" evidence="9">
    <location>
        <begin position="153"/>
        <end position="176"/>
    </location>
</feature>
<dbReference type="EMBL" id="VSWD01000011">
    <property type="protein sequence ID" value="KAK3088807.1"/>
    <property type="molecule type" value="Genomic_DNA"/>
</dbReference>
<evidence type="ECO:0000256" key="2">
    <source>
        <dbReference type="ARBA" id="ARBA00022692"/>
    </source>
</evidence>
<keyword evidence="7" id="KW-0807">Transducer</keyword>
<accession>A0AA88XNN2</accession>
<name>A0AA88XNN2_PINIB</name>
<dbReference type="PRINTS" id="PR00237">
    <property type="entry name" value="GPCRRHODOPSN"/>
</dbReference>
<evidence type="ECO:0000256" key="6">
    <source>
        <dbReference type="ARBA" id="ARBA00023170"/>
    </source>
</evidence>
<evidence type="ECO:0000256" key="1">
    <source>
        <dbReference type="ARBA" id="ARBA00004141"/>
    </source>
</evidence>
<gene>
    <name evidence="11" type="ORF">FSP39_023948</name>
</gene>
<feature type="transmembrane region" description="Helical" evidence="9">
    <location>
        <begin position="384"/>
        <end position="409"/>
    </location>
</feature>
<dbReference type="PANTHER" id="PTHR24243:SF208">
    <property type="entry name" value="PYROKININ-1 RECEPTOR"/>
    <property type="match status" value="1"/>
</dbReference>
<keyword evidence="6" id="KW-0675">Receptor</keyword>
<dbReference type="GO" id="GO:0004930">
    <property type="term" value="F:G protein-coupled receptor activity"/>
    <property type="evidence" value="ECO:0007669"/>
    <property type="project" value="UniProtKB-KW"/>
</dbReference>
<dbReference type="InterPro" id="IPR017452">
    <property type="entry name" value="GPCR_Rhodpsn_7TM"/>
</dbReference>
<proteinExistence type="predicted"/>
<dbReference type="InterPro" id="IPR000276">
    <property type="entry name" value="GPCR_Rhodpsn"/>
</dbReference>
<dbReference type="AlphaFoldDB" id="A0AA88XNN2"/>
<evidence type="ECO:0000313" key="11">
    <source>
        <dbReference type="EMBL" id="KAK3088807.1"/>
    </source>
</evidence>
<protein>
    <recommendedName>
        <fullName evidence="10">G-protein coupled receptors family 1 profile domain-containing protein</fullName>
    </recommendedName>
</protein>
<feature type="transmembrane region" description="Helical" evidence="9">
    <location>
        <begin position="206"/>
        <end position="233"/>
    </location>
</feature>
<evidence type="ECO:0000256" key="8">
    <source>
        <dbReference type="SAM" id="MobiDB-lite"/>
    </source>
</evidence>
<feature type="transmembrane region" description="Helical" evidence="9">
    <location>
        <begin position="429"/>
        <end position="450"/>
    </location>
</feature>
<evidence type="ECO:0000313" key="12">
    <source>
        <dbReference type="Proteomes" id="UP001186944"/>
    </source>
</evidence>
<dbReference type="CDD" id="cd00637">
    <property type="entry name" value="7tm_classA_rhodopsin-like"/>
    <property type="match status" value="1"/>
</dbReference>
<dbReference type="Pfam" id="PF00001">
    <property type="entry name" value="7tm_1"/>
    <property type="match status" value="1"/>
</dbReference>
<organism evidence="11 12">
    <name type="scientific">Pinctada imbricata</name>
    <name type="common">Atlantic pearl-oyster</name>
    <name type="synonym">Pinctada martensii</name>
    <dbReference type="NCBI Taxonomy" id="66713"/>
    <lineage>
        <taxon>Eukaryota</taxon>
        <taxon>Metazoa</taxon>
        <taxon>Spiralia</taxon>
        <taxon>Lophotrochozoa</taxon>
        <taxon>Mollusca</taxon>
        <taxon>Bivalvia</taxon>
        <taxon>Autobranchia</taxon>
        <taxon>Pteriomorphia</taxon>
        <taxon>Pterioida</taxon>
        <taxon>Pterioidea</taxon>
        <taxon>Pteriidae</taxon>
        <taxon>Pinctada</taxon>
    </lineage>
</organism>
<dbReference type="PROSITE" id="PS50262">
    <property type="entry name" value="G_PROTEIN_RECEP_F1_2"/>
    <property type="match status" value="1"/>
</dbReference>
<feature type="transmembrane region" description="Helical" evidence="9">
    <location>
        <begin position="111"/>
        <end position="133"/>
    </location>
</feature>
<keyword evidence="4" id="KW-0297">G-protein coupled receptor</keyword>
<feature type="region of interest" description="Disordered" evidence="8">
    <location>
        <begin position="245"/>
        <end position="270"/>
    </location>
</feature>
<evidence type="ECO:0000256" key="3">
    <source>
        <dbReference type="ARBA" id="ARBA00022989"/>
    </source>
</evidence>
<comment type="caution">
    <text evidence="11">The sequence shown here is derived from an EMBL/GenBank/DDBJ whole genome shotgun (WGS) entry which is preliminary data.</text>
</comment>
<keyword evidence="5 9" id="KW-0472">Membrane</keyword>
<dbReference type="SUPFAM" id="SSF81321">
    <property type="entry name" value="Family A G protein-coupled receptor-like"/>
    <property type="match status" value="1"/>
</dbReference>
<evidence type="ECO:0000256" key="4">
    <source>
        <dbReference type="ARBA" id="ARBA00023040"/>
    </source>
</evidence>
<keyword evidence="3 9" id="KW-1133">Transmembrane helix</keyword>
<feature type="transmembrane region" description="Helical" evidence="9">
    <location>
        <begin position="36"/>
        <end position="58"/>
    </location>
</feature>
<sequence length="489" mass="56088">MNSSTSDIMELNSTEPPDTDSLTVSNDIPLEYQPSFVYVCLLFLLGVPGNSLVCAVYHKKWTKRRKASTLFILTLSWLDLINCLTTLPFEIALLLNFYSFDHPYLCKSLRWLTYVLNASSSIILLGIAVDRLIGVRYPNNTKMLPFGISRARAVILTAIAVALCTCWPSFILYGTLTTKFEGRVRSTCLIDNMYFQESTKIYPFAYVLYLIISNIIVDTTFIVLYTLIGLAVYRQSSPQSTIRTSNAGAYRHCSSGSEEEEVKRSPDHKKSHISFANHDTKIIIQNHENSTVTKETNVDLYESKRLDQIDEHVGEDDVFIKERPSRTKGSFKEWLRSARYSSRRNKAPSLSSTTSSRRSTAASIHFGEEGRRFGPVYHTRKTTFLLFIVTLVYILTFVPYCVIATIRLVDDTYLRTESTASKIIYQLFLRSYMLSMAVNPLIYSFLNRYFRQECLAILKRTFALFRRRSSLTREQSSIILKRGQFSLRK</sequence>
<feature type="domain" description="G-protein coupled receptors family 1 profile" evidence="10">
    <location>
        <begin position="49"/>
        <end position="443"/>
    </location>
</feature>
<evidence type="ECO:0000256" key="9">
    <source>
        <dbReference type="SAM" id="Phobius"/>
    </source>
</evidence>
<dbReference type="Gene3D" id="1.20.1070.10">
    <property type="entry name" value="Rhodopsin 7-helix transmembrane proteins"/>
    <property type="match status" value="2"/>
</dbReference>
<evidence type="ECO:0000256" key="5">
    <source>
        <dbReference type="ARBA" id="ARBA00023136"/>
    </source>
</evidence>